<feature type="region of interest" description="Disordered" evidence="4">
    <location>
        <begin position="374"/>
        <end position="407"/>
    </location>
</feature>
<dbReference type="GO" id="GO:0071949">
    <property type="term" value="F:FAD binding"/>
    <property type="evidence" value="ECO:0007669"/>
    <property type="project" value="InterPro"/>
</dbReference>
<dbReference type="Proteomes" id="UP000007962">
    <property type="component" value="Chromosome"/>
</dbReference>
<keyword evidence="3" id="KW-0274">FAD</keyword>
<dbReference type="InterPro" id="IPR002938">
    <property type="entry name" value="FAD-bd"/>
</dbReference>
<dbReference type="AlphaFoldDB" id="C5BX05"/>
<dbReference type="eggNOG" id="COG0654">
    <property type="taxonomic scope" value="Bacteria"/>
</dbReference>
<dbReference type="GO" id="GO:0016709">
    <property type="term" value="F:oxidoreductase activity, acting on paired donors, with incorporation or reduction of molecular oxygen, NAD(P)H as one donor, and incorporation of one atom of oxygen"/>
    <property type="evidence" value="ECO:0007669"/>
    <property type="project" value="UniProtKB-ARBA"/>
</dbReference>
<dbReference type="SUPFAM" id="SSF51905">
    <property type="entry name" value="FAD/NAD(P)-binding domain"/>
    <property type="match status" value="1"/>
</dbReference>
<evidence type="ECO:0000313" key="6">
    <source>
        <dbReference type="EMBL" id="ACQ78680.1"/>
    </source>
</evidence>
<dbReference type="InterPro" id="IPR036188">
    <property type="entry name" value="FAD/NAD-bd_sf"/>
</dbReference>
<dbReference type="Pfam" id="PF21274">
    <property type="entry name" value="Rng_hyd_C"/>
    <property type="match status" value="1"/>
</dbReference>
<dbReference type="PANTHER" id="PTHR43004:SF19">
    <property type="entry name" value="BINDING MONOOXYGENASE, PUTATIVE (JCVI)-RELATED"/>
    <property type="match status" value="1"/>
</dbReference>
<protein>
    <submittedName>
        <fullName evidence="6">Monooxygenase FAD-binding</fullName>
    </submittedName>
</protein>
<evidence type="ECO:0000256" key="4">
    <source>
        <dbReference type="SAM" id="MobiDB-lite"/>
    </source>
</evidence>
<dbReference type="OrthoDB" id="4246007at2"/>
<dbReference type="Pfam" id="PF01494">
    <property type="entry name" value="FAD_binding_3"/>
    <property type="match status" value="1"/>
</dbReference>
<dbReference type="PRINTS" id="PR00420">
    <property type="entry name" value="RNGMNOXGNASE"/>
</dbReference>
<keyword evidence="6" id="KW-0503">Monooxygenase</keyword>
<keyword evidence="7" id="KW-1185">Reference proteome</keyword>
<dbReference type="KEGG" id="bcv:Bcav_0417"/>
<dbReference type="InterPro" id="IPR050641">
    <property type="entry name" value="RIFMO-like"/>
</dbReference>
<organism evidence="6 7">
    <name type="scientific">Beutenbergia cavernae (strain ATCC BAA-8 / DSM 12333 / CCUG 43141 / JCM 11478 / NBRC 16432 / NCIMB 13614 / HKI 0122)</name>
    <dbReference type="NCBI Taxonomy" id="471853"/>
    <lineage>
        <taxon>Bacteria</taxon>
        <taxon>Bacillati</taxon>
        <taxon>Actinomycetota</taxon>
        <taxon>Actinomycetes</taxon>
        <taxon>Micrococcales</taxon>
        <taxon>Beutenbergiaceae</taxon>
        <taxon>Beutenbergia</taxon>
    </lineage>
</organism>
<dbReference type="RefSeq" id="WP_012725460.1">
    <property type="nucleotide sequence ID" value="NC_012669.1"/>
</dbReference>
<feature type="domain" description="FAD-binding" evidence="5">
    <location>
        <begin position="8"/>
        <end position="343"/>
    </location>
</feature>
<dbReference type="STRING" id="471853.Bcav_0417"/>
<evidence type="ECO:0000259" key="5">
    <source>
        <dbReference type="Pfam" id="PF01494"/>
    </source>
</evidence>
<accession>C5BX05</accession>
<dbReference type="Gene3D" id="3.30.70.2450">
    <property type="match status" value="1"/>
</dbReference>
<reference evidence="6 7" key="1">
    <citation type="journal article" date="2009" name="Stand. Genomic Sci.">
        <title>Complete genome sequence of Beutenbergia cavernae type strain (HKI 0122).</title>
        <authorList>
            <person name="Land M."/>
            <person name="Pukall R."/>
            <person name="Abt B."/>
            <person name="Goker M."/>
            <person name="Rohde M."/>
            <person name="Glavina Del Rio T."/>
            <person name="Tice H."/>
            <person name="Copeland A."/>
            <person name="Cheng J.F."/>
            <person name="Lucas S."/>
            <person name="Chen F."/>
            <person name="Nolan M."/>
            <person name="Bruce D."/>
            <person name="Goodwin L."/>
            <person name="Pitluck S."/>
            <person name="Ivanova N."/>
            <person name="Mavromatis K."/>
            <person name="Ovchinnikova G."/>
            <person name="Pati A."/>
            <person name="Chen A."/>
            <person name="Palaniappan K."/>
            <person name="Hauser L."/>
            <person name="Chang Y.J."/>
            <person name="Jefferies C.C."/>
            <person name="Saunders E."/>
            <person name="Brettin T."/>
            <person name="Detter J.C."/>
            <person name="Han C."/>
            <person name="Chain P."/>
            <person name="Bristow J."/>
            <person name="Eisen J.A."/>
            <person name="Markowitz V."/>
            <person name="Hugenholtz P."/>
            <person name="Kyrpides N.C."/>
            <person name="Klenk H.P."/>
            <person name="Lapidus A."/>
        </authorList>
    </citation>
    <scope>NUCLEOTIDE SEQUENCE [LARGE SCALE GENOMIC DNA]</scope>
    <source>
        <strain evidence="7">ATCC BAA-8 / DSM 12333 / NBRC 16432</strain>
    </source>
</reference>
<evidence type="ECO:0000313" key="7">
    <source>
        <dbReference type="Proteomes" id="UP000007962"/>
    </source>
</evidence>
<evidence type="ECO:0000256" key="3">
    <source>
        <dbReference type="ARBA" id="ARBA00022827"/>
    </source>
</evidence>
<evidence type="ECO:0000256" key="2">
    <source>
        <dbReference type="ARBA" id="ARBA00022630"/>
    </source>
</evidence>
<gene>
    <name evidence="6" type="ordered locus">Bcav_0417</name>
</gene>
<comment type="cofactor">
    <cofactor evidence="1">
        <name>FAD</name>
        <dbReference type="ChEBI" id="CHEBI:57692"/>
    </cofactor>
</comment>
<sequence length="501" mass="53817">MDHENLHDTTALVVGGGPTGLTAALVLAANGIACRVIERRTAPSSSSRALGLQARSMELLAGLGVAEEVERVAYRLSGASVMRGDDELVRLPWIPPDSRYPYTYVLPQVGLEHLLRTRLGELGVEVERGAELQRLTQDDAGVVAHLADGRRLTAGWLVGADGARSRVREELGIAFPGTATGETYYLADVVLRLATPIEDSAMWLGPEGPFMLMRLPGGEGLWRIFVDVTDAARAADLPEPSAEILGDLLDERGPGGAGIERLDWTSVFHTRVCLADAYRRGRVFIAGDAAHVFPPFGGQGMNLGIQDAVNLAWRLATVARGGPQNLLDDYETERRPIAAATIRDVEARRRMYALRHPVARALRDLLLRMGGRSERAARSGARKNSQLDSGYSTGGPFAPRPRVGDRAPDGALGTGTVHERFGPDHLTLLRFRAGASPEPLTRDGAVLTVSVDDGTDPGGTLRARYGMRGDGFVLVRPDGHIAARGARPTQARLAIEALQPQ</sequence>
<name>C5BX05_BEUC1</name>
<evidence type="ECO:0000256" key="1">
    <source>
        <dbReference type="ARBA" id="ARBA00001974"/>
    </source>
</evidence>
<keyword evidence="6" id="KW-0560">Oxidoreductase</keyword>
<dbReference type="PANTHER" id="PTHR43004">
    <property type="entry name" value="TRK SYSTEM POTASSIUM UPTAKE PROTEIN"/>
    <property type="match status" value="1"/>
</dbReference>
<dbReference type="Gene3D" id="3.50.50.60">
    <property type="entry name" value="FAD/NAD(P)-binding domain"/>
    <property type="match status" value="1"/>
</dbReference>
<proteinExistence type="predicted"/>
<dbReference type="EMBL" id="CP001618">
    <property type="protein sequence ID" value="ACQ78680.1"/>
    <property type="molecule type" value="Genomic_DNA"/>
</dbReference>
<keyword evidence="2" id="KW-0285">Flavoprotein</keyword>
<dbReference type="Gene3D" id="3.40.30.120">
    <property type="match status" value="1"/>
</dbReference>
<dbReference type="HOGENOM" id="CLU_009665_20_3_11"/>